<sequence length="346" mass="39429">MGNVICTTSRDVTVRGSKEAKGTLDPANEAPTPVYLLLDVLSNVLSRLPVKTLCKLKCVSREWLKLISSDQHFLDSHSKVSQQNPFLLFTFHCFVNRRNKEYAIQLSSVDVEERFYSYFRKSGDSFYTYSSISCAGLVCMFRLNTSIHVINPSIQEIVKLPNKCGCFVERSVGLGFLKSKNEYKIASLLSRPSHSDGEIWCQIFDLRDGEGSSGSWKNIGSCPLQVFEISSPACSNGVIYWLFQDRNHLENRQQMIALDLETEEFHMVRYPEHYSSKNVGLDCLSLVELKGCLCLVDNSSEYLITDVWMLKDPRNQIWAKEYSIGFLALLEHDLDNLCIIRTISRL</sequence>
<dbReference type="Proteomes" id="UP001187471">
    <property type="component" value="Unassembled WGS sequence"/>
</dbReference>
<dbReference type="Pfam" id="PF00646">
    <property type="entry name" value="F-box"/>
    <property type="match status" value="1"/>
</dbReference>
<evidence type="ECO:0000313" key="3">
    <source>
        <dbReference type="Proteomes" id="UP001187471"/>
    </source>
</evidence>
<evidence type="ECO:0000259" key="1">
    <source>
        <dbReference type="SMART" id="SM00256"/>
    </source>
</evidence>
<evidence type="ECO:0000313" key="2">
    <source>
        <dbReference type="EMBL" id="KAK2971702.1"/>
    </source>
</evidence>
<accession>A0AA88UE03</accession>
<dbReference type="InterPro" id="IPR001810">
    <property type="entry name" value="F-box_dom"/>
</dbReference>
<dbReference type="SMART" id="SM00256">
    <property type="entry name" value="FBOX"/>
    <property type="match status" value="1"/>
</dbReference>
<protein>
    <recommendedName>
        <fullName evidence="1">F-box domain-containing protein</fullName>
    </recommendedName>
</protein>
<dbReference type="NCBIfam" id="TIGR01640">
    <property type="entry name" value="F_box_assoc_1"/>
    <property type="match status" value="1"/>
</dbReference>
<dbReference type="AlphaFoldDB" id="A0AA88UE03"/>
<dbReference type="Gene3D" id="1.20.1280.50">
    <property type="match status" value="1"/>
</dbReference>
<organism evidence="2 3">
    <name type="scientific">Escallonia rubra</name>
    <dbReference type="NCBI Taxonomy" id="112253"/>
    <lineage>
        <taxon>Eukaryota</taxon>
        <taxon>Viridiplantae</taxon>
        <taxon>Streptophyta</taxon>
        <taxon>Embryophyta</taxon>
        <taxon>Tracheophyta</taxon>
        <taxon>Spermatophyta</taxon>
        <taxon>Magnoliopsida</taxon>
        <taxon>eudicotyledons</taxon>
        <taxon>Gunneridae</taxon>
        <taxon>Pentapetalae</taxon>
        <taxon>asterids</taxon>
        <taxon>campanulids</taxon>
        <taxon>Escalloniales</taxon>
        <taxon>Escalloniaceae</taxon>
        <taxon>Escallonia</taxon>
    </lineage>
</organism>
<dbReference type="InterPro" id="IPR050796">
    <property type="entry name" value="SCF_F-box_component"/>
</dbReference>
<proteinExistence type="predicted"/>
<name>A0AA88UE03_9ASTE</name>
<dbReference type="Pfam" id="PF08268">
    <property type="entry name" value="FBA_3"/>
    <property type="match status" value="1"/>
</dbReference>
<gene>
    <name evidence="2" type="ORF">RJ640_007740</name>
</gene>
<comment type="caution">
    <text evidence="2">The sequence shown here is derived from an EMBL/GenBank/DDBJ whole genome shotgun (WGS) entry which is preliminary data.</text>
</comment>
<dbReference type="EMBL" id="JAVXUO010002567">
    <property type="protein sequence ID" value="KAK2971702.1"/>
    <property type="molecule type" value="Genomic_DNA"/>
</dbReference>
<dbReference type="PANTHER" id="PTHR31672">
    <property type="entry name" value="BNACNNG10540D PROTEIN"/>
    <property type="match status" value="1"/>
</dbReference>
<dbReference type="SUPFAM" id="SSF81383">
    <property type="entry name" value="F-box domain"/>
    <property type="match status" value="1"/>
</dbReference>
<keyword evidence="3" id="KW-1185">Reference proteome</keyword>
<dbReference type="InterPro" id="IPR017451">
    <property type="entry name" value="F-box-assoc_interact_dom"/>
</dbReference>
<dbReference type="InterPro" id="IPR036047">
    <property type="entry name" value="F-box-like_dom_sf"/>
</dbReference>
<reference evidence="2" key="1">
    <citation type="submission" date="2022-12" db="EMBL/GenBank/DDBJ databases">
        <title>Draft genome assemblies for two species of Escallonia (Escalloniales).</title>
        <authorList>
            <person name="Chanderbali A."/>
            <person name="Dervinis C."/>
            <person name="Anghel I."/>
            <person name="Soltis D."/>
            <person name="Soltis P."/>
            <person name="Zapata F."/>
        </authorList>
    </citation>
    <scope>NUCLEOTIDE SEQUENCE</scope>
    <source>
        <strain evidence="2">UCBG92.1500</strain>
        <tissue evidence="2">Leaf</tissue>
    </source>
</reference>
<dbReference type="PANTHER" id="PTHR31672:SF13">
    <property type="entry name" value="F-BOX PROTEIN CPR30-LIKE"/>
    <property type="match status" value="1"/>
</dbReference>
<dbReference type="InterPro" id="IPR013187">
    <property type="entry name" value="F-box-assoc_dom_typ3"/>
</dbReference>
<feature type="domain" description="F-box" evidence="1">
    <location>
        <begin position="36"/>
        <end position="76"/>
    </location>
</feature>